<dbReference type="EMBL" id="AJYC02000272">
    <property type="protein sequence ID" value="EKT76448.1"/>
    <property type="molecule type" value="Genomic_DNA"/>
</dbReference>
<organism evidence="1 2">
    <name type="scientific">Rhodococcus opacus M213</name>
    <dbReference type="NCBI Taxonomy" id="1129896"/>
    <lineage>
        <taxon>Bacteria</taxon>
        <taxon>Bacillati</taxon>
        <taxon>Actinomycetota</taxon>
        <taxon>Actinomycetes</taxon>
        <taxon>Mycobacteriales</taxon>
        <taxon>Nocardiaceae</taxon>
        <taxon>Rhodococcus</taxon>
    </lineage>
</organism>
<keyword evidence="1" id="KW-0808">Transferase</keyword>
<accession>K8X4S2</accession>
<protein>
    <submittedName>
        <fullName evidence="1">CoA-transferase subunit beta</fullName>
    </submittedName>
</protein>
<feature type="non-terminal residue" evidence="1">
    <location>
        <position position="26"/>
    </location>
</feature>
<comment type="caution">
    <text evidence="1">The sequence shown here is derived from an EMBL/GenBank/DDBJ whole genome shotgun (WGS) entry which is preliminary data.</text>
</comment>
<dbReference type="Proteomes" id="UP000005951">
    <property type="component" value="Unassembled WGS sequence"/>
</dbReference>
<evidence type="ECO:0000313" key="1">
    <source>
        <dbReference type="EMBL" id="EKT76448.1"/>
    </source>
</evidence>
<reference evidence="1 2" key="1">
    <citation type="journal article" date="2013" name="Genome Announc.">
        <title>Draft Genome Sequence of Rhodococcus opacus Strain M213 Shows a Diverse Catabolic Potential.</title>
        <authorList>
            <person name="Pathak A."/>
            <person name="Green S.J."/>
            <person name="Ogram A."/>
            <person name="Chauhan A."/>
        </authorList>
    </citation>
    <scope>NUCLEOTIDE SEQUENCE [LARGE SCALE GENOMIC DNA]</scope>
    <source>
        <strain evidence="1 2">M213</strain>
    </source>
</reference>
<proteinExistence type="predicted"/>
<dbReference type="GO" id="GO:0016740">
    <property type="term" value="F:transferase activity"/>
    <property type="evidence" value="ECO:0007669"/>
    <property type="project" value="UniProtKB-KW"/>
</dbReference>
<sequence length="26" mass="2710">MSETITEVTRAEYCAIACADIFSGAG</sequence>
<evidence type="ECO:0000313" key="2">
    <source>
        <dbReference type="Proteomes" id="UP000005951"/>
    </source>
</evidence>
<name>K8X4S2_RHOOP</name>
<dbReference type="AlphaFoldDB" id="K8X4S2"/>
<gene>
    <name evidence="1" type="ORF">WSS_A42710</name>
</gene>